<gene>
    <name evidence="1" type="ORF">PBLR_10043</name>
</gene>
<dbReference type="AlphaFoldDB" id="A0A383R528"/>
<name>A0A383R528_PAEAL</name>
<evidence type="ECO:0000313" key="1">
    <source>
        <dbReference type="EMBL" id="SYX81624.1"/>
    </source>
</evidence>
<accession>A0A383R528</accession>
<sequence length="52" mass="5844">MINSRFQDFIHFTLTMKDGNAGCIPVLLTGREETHDHVRSLQTSGCRYCGGE</sequence>
<dbReference type="EMBL" id="LS992241">
    <property type="protein sequence ID" value="SYX81624.1"/>
    <property type="molecule type" value="Genomic_DNA"/>
</dbReference>
<evidence type="ECO:0000313" key="2">
    <source>
        <dbReference type="Proteomes" id="UP000304148"/>
    </source>
</evidence>
<organism evidence="1 2">
    <name type="scientific">Paenibacillus alvei</name>
    <name type="common">Bacillus alvei</name>
    <dbReference type="NCBI Taxonomy" id="44250"/>
    <lineage>
        <taxon>Bacteria</taxon>
        <taxon>Bacillati</taxon>
        <taxon>Bacillota</taxon>
        <taxon>Bacilli</taxon>
        <taxon>Bacillales</taxon>
        <taxon>Paenibacillaceae</taxon>
        <taxon>Paenibacillus</taxon>
    </lineage>
</organism>
<reference evidence="2" key="1">
    <citation type="submission" date="2018-08" db="EMBL/GenBank/DDBJ databases">
        <authorList>
            <person name="Chevrot R."/>
        </authorList>
    </citation>
    <scope>NUCLEOTIDE SEQUENCE [LARGE SCALE GENOMIC DNA]</scope>
</reference>
<dbReference type="Proteomes" id="UP000304148">
    <property type="component" value="Chromosome"/>
</dbReference>
<protein>
    <submittedName>
        <fullName evidence="1">Uncharacterized protein</fullName>
    </submittedName>
</protein>
<proteinExistence type="predicted"/>